<dbReference type="AlphaFoldDB" id="A0A6A4HGQ5"/>
<keyword evidence="1" id="KW-1133">Transmembrane helix</keyword>
<dbReference type="Proteomes" id="UP000799118">
    <property type="component" value="Unassembled WGS sequence"/>
</dbReference>
<sequence>MHYHMRGNYYNDILHASFLFWDLPLFTIILLPFLCRLFILTQFPQDRTQDLGVLDDRLQQLEEQVARIEMRSIKNTESPHPHPPYDYQDAMSLEKYRPLGAQSVLKLLLPHHLATFPSRILIKANFCLDIQHQNGMTGFVARASGHLIWTPGVSVNYNSSLKIPLELESTLVKMAEEDITDQPQPHSPE</sequence>
<dbReference type="EMBL" id="ML769519">
    <property type="protein sequence ID" value="KAE9396105.1"/>
    <property type="molecule type" value="Genomic_DNA"/>
</dbReference>
<reference evidence="2" key="1">
    <citation type="journal article" date="2019" name="Environ. Microbiol.">
        <title>Fungal ecological strategies reflected in gene transcription - a case study of two litter decomposers.</title>
        <authorList>
            <person name="Barbi F."/>
            <person name="Kohler A."/>
            <person name="Barry K."/>
            <person name="Baskaran P."/>
            <person name="Daum C."/>
            <person name="Fauchery L."/>
            <person name="Ihrmark K."/>
            <person name="Kuo A."/>
            <person name="LaButti K."/>
            <person name="Lipzen A."/>
            <person name="Morin E."/>
            <person name="Grigoriev I.V."/>
            <person name="Henrissat B."/>
            <person name="Lindahl B."/>
            <person name="Martin F."/>
        </authorList>
    </citation>
    <scope>NUCLEOTIDE SEQUENCE</scope>
    <source>
        <strain evidence="2">JB14</strain>
    </source>
</reference>
<accession>A0A6A4HGQ5</accession>
<proteinExistence type="predicted"/>
<feature type="transmembrane region" description="Helical" evidence="1">
    <location>
        <begin position="20"/>
        <end position="39"/>
    </location>
</feature>
<gene>
    <name evidence="2" type="ORF">BT96DRAFT_997029</name>
</gene>
<name>A0A6A4HGQ5_9AGAR</name>
<evidence type="ECO:0000313" key="3">
    <source>
        <dbReference type="Proteomes" id="UP000799118"/>
    </source>
</evidence>
<protein>
    <submittedName>
        <fullName evidence="2">Uncharacterized protein</fullName>
    </submittedName>
</protein>
<keyword evidence="3" id="KW-1185">Reference proteome</keyword>
<keyword evidence="1" id="KW-0812">Transmembrane</keyword>
<keyword evidence="1" id="KW-0472">Membrane</keyword>
<evidence type="ECO:0000256" key="1">
    <source>
        <dbReference type="SAM" id="Phobius"/>
    </source>
</evidence>
<evidence type="ECO:0000313" key="2">
    <source>
        <dbReference type="EMBL" id="KAE9396105.1"/>
    </source>
</evidence>
<organism evidence="2 3">
    <name type="scientific">Gymnopus androsaceus JB14</name>
    <dbReference type="NCBI Taxonomy" id="1447944"/>
    <lineage>
        <taxon>Eukaryota</taxon>
        <taxon>Fungi</taxon>
        <taxon>Dikarya</taxon>
        <taxon>Basidiomycota</taxon>
        <taxon>Agaricomycotina</taxon>
        <taxon>Agaricomycetes</taxon>
        <taxon>Agaricomycetidae</taxon>
        <taxon>Agaricales</taxon>
        <taxon>Marasmiineae</taxon>
        <taxon>Omphalotaceae</taxon>
        <taxon>Gymnopus</taxon>
    </lineage>
</organism>